<reference evidence="1 2" key="1">
    <citation type="journal article" date="2020" name="Arch. Microbiol.">
        <title>The genome sequence of the giant phototrophic gammaproteobacterium Thiospirillum jenense gives insight into its physiological properties and phylogenetic relationships.</title>
        <authorList>
            <person name="Imhoff J.F."/>
            <person name="Meyer T.E."/>
            <person name="Kyndt J.A."/>
        </authorList>
    </citation>
    <scope>NUCLEOTIDE SEQUENCE [LARGE SCALE GENOMIC DNA]</scope>
    <source>
        <strain evidence="1 2">DSM 216</strain>
    </source>
</reference>
<dbReference type="RefSeq" id="WP_182583934.1">
    <property type="nucleotide sequence ID" value="NZ_JABVCQ010000016.1"/>
</dbReference>
<gene>
    <name evidence="1" type="ORF">HUK38_08700</name>
</gene>
<dbReference type="Proteomes" id="UP000548632">
    <property type="component" value="Unassembled WGS sequence"/>
</dbReference>
<organism evidence="1 2">
    <name type="scientific">Thiospirillum jenense</name>
    <dbReference type="NCBI Taxonomy" id="1653858"/>
    <lineage>
        <taxon>Bacteria</taxon>
        <taxon>Pseudomonadati</taxon>
        <taxon>Pseudomonadota</taxon>
        <taxon>Gammaproteobacteria</taxon>
        <taxon>Chromatiales</taxon>
        <taxon>Chromatiaceae</taxon>
        <taxon>Thiospirillum</taxon>
    </lineage>
</organism>
<dbReference type="InterPro" id="IPR014991">
    <property type="entry name" value="DUF1840"/>
</dbReference>
<accession>A0A839HDW2</accession>
<protein>
    <submittedName>
        <fullName evidence="1">DUF1840 domain-containing protein</fullName>
    </submittedName>
</protein>
<proteinExistence type="predicted"/>
<evidence type="ECO:0000313" key="2">
    <source>
        <dbReference type="Proteomes" id="UP000548632"/>
    </source>
</evidence>
<comment type="caution">
    <text evidence="1">The sequence shown here is derived from an EMBL/GenBank/DDBJ whole genome shotgun (WGS) entry which is preliminary data.</text>
</comment>
<dbReference type="AlphaFoldDB" id="A0A839HDW2"/>
<dbReference type="Pfam" id="PF08895">
    <property type="entry name" value="DUF1840"/>
    <property type="match status" value="1"/>
</dbReference>
<name>A0A839HDW2_9GAMM</name>
<sequence>MLVTFKTDAHADIIMFGDVAIALLNMMGHSGHISGALLAEDIPAALTQLRAAVAANPERPLNPPHPAHHHSPRELADAQLNSVSLAHRALPLIQLLEAAQARNKNVLWDY</sequence>
<evidence type="ECO:0000313" key="1">
    <source>
        <dbReference type="EMBL" id="MBB1126310.1"/>
    </source>
</evidence>
<dbReference type="EMBL" id="JABVCQ010000016">
    <property type="protein sequence ID" value="MBB1126310.1"/>
    <property type="molecule type" value="Genomic_DNA"/>
</dbReference>
<keyword evidence="2" id="KW-1185">Reference proteome</keyword>